<evidence type="ECO:0000313" key="13">
    <source>
        <dbReference type="EMBL" id="KWX00295.1"/>
    </source>
</evidence>
<keyword evidence="3" id="KW-0808">Transferase</keyword>
<evidence type="ECO:0000256" key="6">
    <source>
        <dbReference type="ARBA" id="ARBA00022840"/>
    </source>
</evidence>
<evidence type="ECO:0000256" key="2">
    <source>
        <dbReference type="ARBA" id="ARBA00022527"/>
    </source>
</evidence>
<dbReference type="CDD" id="cd06577">
    <property type="entry name" value="PASTA_pknB"/>
    <property type="match status" value="4"/>
</dbReference>
<evidence type="ECO:0000256" key="8">
    <source>
        <dbReference type="ARBA" id="ARBA00048679"/>
    </source>
</evidence>
<dbReference type="NCBIfam" id="NF033483">
    <property type="entry name" value="PknB_PASTA_kin"/>
    <property type="match status" value="1"/>
</dbReference>
<feature type="domain" description="PASTA" evidence="12">
    <location>
        <begin position="358"/>
        <end position="428"/>
    </location>
</feature>
<dbReference type="PANTHER" id="PTHR43289:SF34">
    <property type="entry name" value="SERINE_THREONINE-PROTEIN KINASE YBDM-RELATED"/>
    <property type="match status" value="1"/>
</dbReference>
<dbReference type="InterPro" id="IPR011009">
    <property type="entry name" value="Kinase-like_dom_sf"/>
</dbReference>
<dbReference type="FunFam" id="1.10.510.10:FF:000021">
    <property type="entry name" value="Serine/threonine protein kinase"/>
    <property type="match status" value="1"/>
</dbReference>
<evidence type="ECO:0000256" key="5">
    <source>
        <dbReference type="ARBA" id="ARBA00022777"/>
    </source>
</evidence>
<name>A0A132MQY7_9ACTN</name>
<organism evidence="13 14">
    <name type="scientific">Carbonactinospora thermoautotrophica</name>
    <dbReference type="NCBI Taxonomy" id="1469144"/>
    <lineage>
        <taxon>Bacteria</taxon>
        <taxon>Bacillati</taxon>
        <taxon>Actinomycetota</taxon>
        <taxon>Actinomycetes</taxon>
        <taxon>Kitasatosporales</taxon>
        <taxon>Carbonactinosporaceae</taxon>
        <taxon>Carbonactinospora</taxon>
    </lineage>
</organism>
<evidence type="ECO:0000256" key="3">
    <source>
        <dbReference type="ARBA" id="ARBA00022679"/>
    </source>
</evidence>
<evidence type="ECO:0000259" key="11">
    <source>
        <dbReference type="PROSITE" id="PS50011"/>
    </source>
</evidence>
<feature type="compositionally biased region" description="Polar residues" evidence="9">
    <location>
        <begin position="292"/>
        <end position="301"/>
    </location>
</feature>
<keyword evidence="10" id="KW-1133">Transmembrane helix</keyword>
<comment type="catalytic activity">
    <reaction evidence="8">
        <text>L-seryl-[protein] + ATP = O-phospho-L-seryl-[protein] + ADP + H(+)</text>
        <dbReference type="Rhea" id="RHEA:17989"/>
        <dbReference type="Rhea" id="RHEA-COMP:9863"/>
        <dbReference type="Rhea" id="RHEA-COMP:11604"/>
        <dbReference type="ChEBI" id="CHEBI:15378"/>
        <dbReference type="ChEBI" id="CHEBI:29999"/>
        <dbReference type="ChEBI" id="CHEBI:30616"/>
        <dbReference type="ChEBI" id="CHEBI:83421"/>
        <dbReference type="ChEBI" id="CHEBI:456216"/>
        <dbReference type="EC" id="2.7.11.1"/>
    </reaction>
</comment>
<evidence type="ECO:0000313" key="14">
    <source>
        <dbReference type="Proteomes" id="UP000070659"/>
    </source>
</evidence>
<dbReference type="FunFam" id="3.30.200.20:FF:000035">
    <property type="entry name" value="Serine/threonine protein kinase Stk1"/>
    <property type="match status" value="1"/>
</dbReference>
<dbReference type="PROSITE" id="PS50011">
    <property type="entry name" value="PROTEIN_KINASE_DOM"/>
    <property type="match status" value="1"/>
</dbReference>
<sequence>MDTTISDPLLGQVLGGRYRVERPVARGGMAAVYQALDTRLDRRVAVKVMNPDLAQDEQFVARFIREAKSAAALTHPNVVSVYDQGADNGHLYLVMELLSGRTLRDLLHERGRLTPRQTLSILEPVLAALAAAHTAGLIHRDVKPENVLLSDDGRVKVVDFGLARSVSAATNTSTDQLMGTVSYLAPEQVERGFADQRSDVYAAGIVLYEMLTGEKPHHGENPIEVIYQHVHEDVPPPSSRVPGLAPEFDRLVSLATARDAAVRLPDAGAFLAEVRRLRTTLPPEALDLGDTPGTSPLSEPTTVLPRPPADGPRPAKTAVVPTYPPEPPPAMRRPRGPLAFLAVLTAALLVALVAFLVGSAQFTRTPDLRNRTLAEAQEEARRFGLTVVAPADKQEWSETVARGRVVTTDPEPGHRIRKGGTITLILSKGPERYHVPPLKGLTEEEATRALAESNLAKGQVIREYDADVPEGEVIRSDPPAGTALKRGTPVNLVISKGAEPVDVPQVINMPLDQAMAKLREAGLKGEVVKRVDVPFVPDNTVVNQDPKFGRLPKGSTVKLTVTKGPELVRVPRVTGMTMAKAKKVLEKLGFQVFELKLPFGGDTVANQDPEPGTQRPRGSWVTIRNM</sequence>
<dbReference type="EC" id="2.7.11.1" evidence="1"/>
<dbReference type="Pfam" id="PF00069">
    <property type="entry name" value="Pkinase"/>
    <property type="match status" value="1"/>
</dbReference>
<evidence type="ECO:0000259" key="12">
    <source>
        <dbReference type="PROSITE" id="PS51178"/>
    </source>
</evidence>
<dbReference type="Gene3D" id="3.30.200.20">
    <property type="entry name" value="Phosphorylase Kinase, domain 1"/>
    <property type="match status" value="1"/>
</dbReference>
<dbReference type="InterPro" id="IPR008271">
    <property type="entry name" value="Ser/Thr_kinase_AS"/>
</dbReference>
<dbReference type="Pfam" id="PF03793">
    <property type="entry name" value="PASTA"/>
    <property type="match status" value="4"/>
</dbReference>
<comment type="catalytic activity">
    <reaction evidence="7">
        <text>L-threonyl-[protein] + ATP = O-phospho-L-threonyl-[protein] + ADP + H(+)</text>
        <dbReference type="Rhea" id="RHEA:46608"/>
        <dbReference type="Rhea" id="RHEA-COMP:11060"/>
        <dbReference type="Rhea" id="RHEA-COMP:11605"/>
        <dbReference type="ChEBI" id="CHEBI:15378"/>
        <dbReference type="ChEBI" id="CHEBI:30013"/>
        <dbReference type="ChEBI" id="CHEBI:30616"/>
        <dbReference type="ChEBI" id="CHEBI:61977"/>
        <dbReference type="ChEBI" id="CHEBI:456216"/>
        <dbReference type="EC" id="2.7.11.1"/>
    </reaction>
</comment>
<dbReference type="InterPro" id="IPR005543">
    <property type="entry name" value="PASTA_dom"/>
</dbReference>
<evidence type="ECO:0000256" key="7">
    <source>
        <dbReference type="ARBA" id="ARBA00047899"/>
    </source>
</evidence>
<dbReference type="PROSITE" id="PS51178">
    <property type="entry name" value="PASTA"/>
    <property type="match status" value="4"/>
</dbReference>
<evidence type="ECO:0000256" key="4">
    <source>
        <dbReference type="ARBA" id="ARBA00022741"/>
    </source>
</evidence>
<keyword evidence="6" id="KW-0067">ATP-binding</keyword>
<dbReference type="Gene3D" id="3.30.10.20">
    <property type="match status" value="4"/>
</dbReference>
<feature type="domain" description="PASTA" evidence="12">
    <location>
        <begin position="564"/>
        <end position="626"/>
    </location>
</feature>
<dbReference type="AlphaFoldDB" id="A0A132MQY7"/>
<feature type="domain" description="PASTA" evidence="12">
    <location>
        <begin position="429"/>
        <end position="496"/>
    </location>
</feature>
<dbReference type="PATRIC" id="fig|1469144.8.peg.2179"/>
<keyword evidence="2" id="KW-0723">Serine/threonine-protein kinase</keyword>
<dbReference type="SUPFAM" id="SSF54184">
    <property type="entry name" value="Penicillin-binding protein 2x (pbp-2x), c-terminal domain"/>
    <property type="match status" value="1"/>
</dbReference>
<keyword evidence="5" id="KW-0418">Kinase</keyword>
<dbReference type="PROSITE" id="PS00108">
    <property type="entry name" value="PROTEIN_KINASE_ST"/>
    <property type="match status" value="1"/>
</dbReference>
<dbReference type="Gene3D" id="1.10.510.10">
    <property type="entry name" value="Transferase(Phosphotransferase) domain 1"/>
    <property type="match status" value="1"/>
</dbReference>
<feature type="domain" description="PASTA" evidence="12">
    <location>
        <begin position="497"/>
        <end position="563"/>
    </location>
</feature>
<keyword evidence="4" id="KW-0547">Nucleotide-binding</keyword>
<keyword evidence="10" id="KW-0812">Transmembrane</keyword>
<dbReference type="CDD" id="cd14014">
    <property type="entry name" value="STKc_PknB_like"/>
    <property type="match status" value="1"/>
</dbReference>
<feature type="compositionally biased region" description="Pro residues" evidence="9">
    <location>
        <begin position="322"/>
        <end position="331"/>
    </location>
</feature>
<reference evidence="13 14" key="1">
    <citation type="submission" date="2015-02" db="EMBL/GenBank/DDBJ databases">
        <title>Physiological reanalysis, assessment of diazotrophy, and genome sequences of multiple isolates of Streptomyces thermoautotrophicus.</title>
        <authorList>
            <person name="MacKellar D.C."/>
            <person name="Lieber L."/>
            <person name="Norman J."/>
            <person name="Bolger A."/>
            <person name="Tobin C."/>
            <person name="Murray J.W."/>
            <person name="Prell J."/>
        </authorList>
    </citation>
    <scope>NUCLEOTIDE SEQUENCE [LARGE SCALE GENOMIC DNA]</scope>
    <source>
        <strain evidence="13 14">UBT1</strain>
    </source>
</reference>
<feature type="region of interest" description="Disordered" evidence="9">
    <location>
        <begin position="283"/>
        <end position="331"/>
    </location>
</feature>
<dbReference type="RefSeq" id="WP_067070821.1">
    <property type="nucleotide sequence ID" value="NZ_JYIJ01000018.1"/>
</dbReference>
<dbReference type="GO" id="GO:0004674">
    <property type="term" value="F:protein serine/threonine kinase activity"/>
    <property type="evidence" value="ECO:0007669"/>
    <property type="project" value="UniProtKB-KW"/>
</dbReference>
<evidence type="ECO:0000256" key="10">
    <source>
        <dbReference type="SAM" id="Phobius"/>
    </source>
</evidence>
<accession>A0A132MQY7</accession>
<dbReference type="GO" id="GO:0005524">
    <property type="term" value="F:ATP binding"/>
    <property type="evidence" value="ECO:0007669"/>
    <property type="project" value="UniProtKB-KW"/>
</dbReference>
<feature type="domain" description="Protein kinase" evidence="11">
    <location>
        <begin position="18"/>
        <end position="281"/>
    </location>
</feature>
<protein>
    <recommendedName>
        <fullName evidence="1">non-specific serine/threonine protein kinase</fullName>
        <ecNumber evidence="1">2.7.11.1</ecNumber>
    </recommendedName>
</protein>
<gene>
    <name evidence="13" type="ORF">TH66_15760</name>
</gene>
<dbReference type="GO" id="GO:0045717">
    <property type="term" value="P:negative regulation of fatty acid biosynthetic process"/>
    <property type="evidence" value="ECO:0007669"/>
    <property type="project" value="UniProtKB-ARBA"/>
</dbReference>
<dbReference type="SMART" id="SM00740">
    <property type="entry name" value="PASTA"/>
    <property type="match status" value="4"/>
</dbReference>
<keyword evidence="10" id="KW-0472">Membrane</keyword>
<proteinExistence type="predicted"/>
<comment type="caution">
    <text evidence="13">The sequence shown here is derived from an EMBL/GenBank/DDBJ whole genome shotgun (WGS) entry which is preliminary data.</text>
</comment>
<dbReference type="EMBL" id="JYIJ01000018">
    <property type="protein sequence ID" value="KWX00295.1"/>
    <property type="molecule type" value="Genomic_DNA"/>
</dbReference>
<feature type="transmembrane region" description="Helical" evidence="10">
    <location>
        <begin position="338"/>
        <end position="362"/>
    </location>
</feature>
<dbReference type="InterPro" id="IPR000719">
    <property type="entry name" value="Prot_kinase_dom"/>
</dbReference>
<evidence type="ECO:0000256" key="9">
    <source>
        <dbReference type="SAM" id="MobiDB-lite"/>
    </source>
</evidence>
<dbReference type="SUPFAM" id="SSF56112">
    <property type="entry name" value="Protein kinase-like (PK-like)"/>
    <property type="match status" value="1"/>
</dbReference>
<dbReference type="Proteomes" id="UP000070659">
    <property type="component" value="Unassembled WGS sequence"/>
</dbReference>
<dbReference type="PANTHER" id="PTHR43289">
    <property type="entry name" value="MITOGEN-ACTIVATED PROTEIN KINASE KINASE KINASE 20-RELATED"/>
    <property type="match status" value="1"/>
</dbReference>
<evidence type="ECO:0000256" key="1">
    <source>
        <dbReference type="ARBA" id="ARBA00012513"/>
    </source>
</evidence>
<dbReference type="SMART" id="SM00220">
    <property type="entry name" value="S_TKc"/>
    <property type="match status" value="1"/>
</dbReference>